<evidence type="ECO:0000313" key="1">
    <source>
        <dbReference type="EMBL" id="OGN11646.1"/>
    </source>
</evidence>
<dbReference type="Proteomes" id="UP000178197">
    <property type="component" value="Unassembled WGS sequence"/>
</dbReference>
<dbReference type="AlphaFoldDB" id="A0A1F8FH82"/>
<sequence length="85" mass="9598">MSNIHELAKKFEVQIKEAIAQKFPVPPEELSLLLEDKEGVYLSEEEPNTLGCLIVGQKNGYLYLVMAKIEEDGQSLRDFKSDIVS</sequence>
<gene>
    <name evidence="1" type="ORF">A3C71_00860</name>
</gene>
<name>A0A1F8FH82_9BACT</name>
<organism evidence="1 2">
    <name type="scientific">Candidatus Yanofskybacteria bacterium RIFCSPHIGHO2_02_FULL_43_15c</name>
    <dbReference type="NCBI Taxonomy" id="1802679"/>
    <lineage>
        <taxon>Bacteria</taxon>
        <taxon>Candidatus Yanofskyibacteriota</taxon>
    </lineage>
</organism>
<reference evidence="1 2" key="1">
    <citation type="journal article" date="2016" name="Nat. Commun.">
        <title>Thousands of microbial genomes shed light on interconnected biogeochemical processes in an aquifer system.</title>
        <authorList>
            <person name="Anantharaman K."/>
            <person name="Brown C.T."/>
            <person name="Hug L.A."/>
            <person name="Sharon I."/>
            <person name="Castelle C.J."/>
            <person name="Probst A.J."/>
            <person name="Thomas B.C."/>
            <person name="Singh A."/>
            <person name="Wilkins M.J."/>
            <person name="Karaoz U."/>
            <person name="Brodie E.L."/>
            <person name="Williams K.H."/>
            <person name="Hubbard S.S."/>
            <person name="Banfield J.F."/>
        </authorList>
    </citation>
    <scope>NUCLEOTIDE SEQUENCE [LARGE SCALE GENOMIC DNA]</scope>
</reference>
<accession>A0A1F8FH82</accession>
<protein>
    <submittedName>
        <fullName evidence="1">Uncharacterized protein</fullName>
    </submittedName>
</protein>
<comment type="caution">
    <text evidence="1">The sequence shown here is derived from an EMBL/GenBank/DDBJ whole genome shotgun (WGS) entry which is preliminary data.</text>
</comment>
<evidence type="ECO:0000313" key="2">
    <source>
        <dbReference type="Proteomes" id="UP000178197"/>
    </source>
</evidence>
<dbReference type="EMBL" id="MGJT01000029">
    <property type="protein sequence ID" value="OGN11646.1"/>
    <property type="molecule type" value="Genomic_DNA"/>
</dbReference>
<proteinExistence type="predicted"/>